<dbReference type="EMBL" id="MHCO01000023">
    <property type="protein sequence ID" value="OGY23978.1"/>
    <property type="molecule type" value="Genomic_DNA"/>
</dbReference>
<reference evidence="1 2" key="1">
    <citation type="journal article" date="2016" name="Nat. Commun.">
        <title>Thousands of microbial genomes shed light on interconnected biogeochemical processes in an aquifer system.</title>
        <authorList>
            <person name="Anantharaman K."/>
            <person name="Brown C.T."/>
            <person name="Hug L.A."/>
            <person name="Sharon I."/>
            <person name="Castelle C.J."/>
            <person name="Probst A.J."/>
            <person name="Thomas B.C."/>
            <person name="Singh A."/>
            <person name="Wilkins M.J."/>
            <person name="Karaoz U."/>
            <person name="Brodie E.L."/>
            <person name="Williams K.H."/>
            <person name="Hubbard S.S."/>
            <person name="Banfield J.F."/>
        </authorList>
    </citation>
    <scope>NUCLEOTIDE SEQUENCE [LARGE SCALE GENOMIC DNA]</scope>
</reference>
<accession>A0A1G1W8H8</accession>
<evidence type="ECO:0000313" key="2">
    <source>
        <dbReference type="Proteomes" id="UP000178493"/>
    </source>
</evidence>
<name>A0A1G1W8H8_9BACT</name>
<evidence type="ECO:0000313" key="1">
    <source>
        <dbReference type="EMBL" id="OGY23978.1"/>
    </source>
</evidence>
<dbReference type="AlphaFoldDB" id="A0A1G1W8H8"/>
<protein>
    <recommendedName>
        <fullName evidence="3">WbqC-like protein</fullName>
    </recommendedName>
</protein>
<sequence>MRYTGIQPQYFPRLHYFARILNADIFVVRDDVQFVRKHKYPDGRTDKSFQVHTPIKQSFGTYLLTVLTKHEGFTNLQQTQLSYDQDWVESHLKTIQLSYSKAANFQTLCPEIGNLLTYQYDNLVQLNTATIFWGILHLLGEPQVEPEQLTFEFIKRKLAKQKIFRLKDIQSASESRALTDNGDLTANEKIIALCKEIGANEDYCGGTGAAAYMDDKIFAENGIKITVQDWKCNEYPQLFTKQVGFIPNLSIIDLLMNADIKRAQNVILGND</sequence>
<dbReference type="Proteomes" id="UP000178493">
    <property type="component" value="Unassembled WGS sequence"/>
</dbReference>
<dbReference type="Pfam" id="PF08889">
    <property type="entry name" value="WbqC"/>
    <property type="match status" value="1"/>
</dbReference>
<proteinExistence type="predicted"/>
<organism evidence="1 2">
    <name type="scientific">Candidatus Woykebacteria bacterium GWB1_45_5</name>
    <dbReference type="NCBI Taxonomy" id="1802592"/>
    <lineage>
        <taxon>Bacteria</taxon>
        <taxon>Candidatus Woykeibacteriota</taxon>
    </lineage>
</organism>
<evidence type="ECO:0008006" key="3">
    <source>
        <dbReference type="Google" id="ProtNLM"/>
    </source>
</evidence>
<gene>
    <name evidence="1" type="ORF">A2126_00950</name>
</gene>
<dbReference type="InterPro" id="IPR014985">
    <property type="entry name" value="WbqC"/>
</dbReference>
<comment type="caution">
    <text evidence="1">The sequence shown here is derived from an EMBL/GenBank/DDBJ whole genome shotgun (WGS) entry which is preliminary data.</text>
</comment>